<dbReference type="AlphaFoldDB" id="S4PZF9"/>
<organism evidence="2">
    <name type="scientific">Pararge aegeria</name>
    <name type="common">speckled wood butterfly</name>
    <dbReference type="NCBI Taxonomy" id="116150"/>
    <lineage>
        <taxon>Eukaryota</taxon>
        <taxon>Metazoa</taxon>
        <taxon>Ecdysozoa</taxon>
        <taxon>Arthropoda</taxon>
        <taxon>Hexapoda</taxon>
        <taxon>Insecta</taxon>
        <taxon>Pterygota</taxon>
        <taxon>Neoptera</taxon>
        <taxon>Endopterygota</taxon>
        <taxon>Lepidoptera</taxon>
        <taxon>Glossata</taxon>
        <taxon>Ditrysia</taxon>
        <taxon>Papilionoidea</taxon>
        <taxon>Nymphalidae</taxon>
        <taxon>Satyrinae</taxon>
        <taxon>Satyrini</taxon>
        <taxon>Parargina</taxon>
        <taxon>Pararge</taxon>
    </lineage>
</organism>
<accession>S4PZF9</accession>
<keyword evidence="1" id="KW-0732">Signal</keyword>
<name>S4PZF9_9NEOP</name>
<evidence type="ECO:0000313" key="2">
    <source>
        <dbReference type="EMBL" id="JAA90952.1"/>
    </source>
</evidence>
<dbReference type="EMBL" id="GAIX01001608">
    <property type="protein sequence ID" value="JAA90952.1"/>
    <property type="molecule type" value="Transcribed_RNA"/>
</dbReference>
<feature type="signal peptide" evidence="1">
    <location>
        <begin position="1"/>
        <end position="40"/>
    </location>
</feature>
<sequence>MLTHFDVIRFRDKGTPVLAVPLSLSLCLLLLSLSLTAVSSKNFDCERGNLTQGLIEQHARNKKDPIHIKVIKLK</sequence>
<feature type="chain" id="PRO_5004522273" evidence="1">
    <location>
        <begin position="41"/>
        <end position="74"/>
    </location>
</feature>
<evidence type="ECO:0000256" key="1">
    <source>
        <dbReference type="SAM" id="SignalP"/>
    </source>
</evidence>
<proteinExistence type="predicted"/>
<feature type="non-terminal residue" evidence="2">
    <location>
        <position position="74"/>
    </location>
</feature>
<reference evidence="2" key="2">
    <citation type="submission" date="2013-05" db="EMBL/GenBank/DDBJ databases">
        <authorList>
            <person name="Carter J.-M."/>
            <person name="Baker S.C."/>
            <person name="Pink R."/>
            <person name="Carter D.R.F."/>
            <person name="Collins A."/>
            <person name="Tomlin J."/>
            <person name="Gibbs M."/>
            <person name="Breuker C.J."/>
        </authorList>
    </citation>
    <scope>NUCLEOTIDE SEQUENCE</scope>
    <source>
        <tissue evidence="2">Ovary</tissue>
    </source>
</reference>
<reference evidence="2" key="1">
    <citation type="journal article" date="2013" name="BMC Genomics">
        <title>Unscrambling butterfly oogenesis.</title>
        <authorList>
            <person name="Carter J.M."/>
            <person name="Baker S.C."/>
            <person name="Pink R."/>
            <person name="Carter D.R."/>
            <person name="Collins A."/>
            <person name="Tomlin J."/>
            <person name="Gibbs M."/>
            <person name="Breuker C.J."/>
        </authorList>
    </citation>
    <scope>NUCLEOTIDE SEQUENCE</scope>
    <source>
        <tissue evidence="2">Ovary</tissue>
    </source>
</reference>
<protein>
    <submittedName>
        <fullName evidence="2">Uncharacterized protein</fullName>
    </submittedName>
</protein>